<protein>
    <submittedName>
        <fullName evidence="2">Uncharacterized protein</fullName>
    </submittedName>
</protein>
<organism evidence="2 3">
    <name type="scientific">Desulforamulus putei DSM 12395</name>
    <dbReference type="NCBI Taxonomy" id="1121429"/>
    <lineage>
        <taxon>Bacteria</taxon>
        <taxon>Bacillati</taxon>
        <taxon>Bacillota</taxon>
        <taxon>Clostridia</taxon>
        <taxon>Eubacteriales</taxon>
        <taxon>Peptococcaceae</taxon>
        <taxon>Desulforamulus</taxon>
    </lineage>
</organism>
<gene>
    <name evidence="2" type="ORF">SAMN02745133_01327</name>
</gene>
<keyword evidence="1" id="KW-1133">Transmembrane helix</keyword>
<evidence type="ECO:0000313" key="3">
    <source>
        <dbReference type="Proteomes" id="UP000184148"/>
    </source>
</evidence>
<name>A0A1M4X1H4_9FIRM</name>
<dbReference type="EMBL" id="FQUY01000007">
    <property type="protein sequence ID" value="SHE87173.1"/>
    <property type="molecule type" value="Genomic_DNA"/>
</dbReference>
<dbReference type="OrthoDB" id="1787441at2"/>
<sequence>MIKGAEIRMTFPPAVKDLSTESQESSLVDKVLGWLEHEDTPIARRFTIGICTLSGFFFAAQLIRFLVS</sequence>
<dbReference type="Proteomes" id="UP000184148">
    <property type="component" value="Unassembled WGS sequence"/>
</dbReference>
<feature type="transmembrane region" description="Helical" evidence="1">
    <location>
        <begin position="46"/>
        <end position="67"/>
    </location>
</feature>
<keyword evidence="3" id="KW-1185">Reference proteome</keyword>
<accession>A0A1M4X1H4</accession>
<keyword evidence="1" id="KW-0812">Transmembrane</keyword>
<reference evidence="3" key="1">
    <citation type="submission" date="2016-11" db="EMBL/GenBank/DDBJ databases">
        <authorList>
            <person name="Varghese N."/>
            <person name="Submissions S."/>
        </authorList>
    </citation>
    <scope>NUCLEOTIDE SEQUENCE [LARGE SCALE GENOMIC DNA]</scope>
    <source>
        <strain evidence="3">DSM 12395</strain>
    </source>
</reference>
<dbReference type="STRING" id="1121429.SAMN02745133_01327"/>
<keyword evidence="1" id="KW-0472">Membrane</keyword>
<proteinExistence type="predicted"/>
<dbReference type="RefSeq" id="WP_073237606.1">
    <property type="nucleotide sequence ID" value="NZ_FQUY01000007.1"/>
</dbReference>
<evidence type="ECO:0000256" key="1">
    <source>
        <dbReference type="SAM" id="Phobius"/>
    </source>
</evidence>
<dbReference type="AlphaFoldDB" id="A0A1M4X1H4"/>
<evidence type="ECO:0000313" key="2">
    <source>
        <dbReference type="EMBL" id="SHE87173.1"/>
    </source>
</evidence>